<accession>A0A841SZ73</accession>
<dbReference type="AlphaFoldDB" id="A0A841SZ73"/>
<dbReference type="InterPro" id="IPR023393">
    <property type="entry name" value="START-like_dom_sf"/>
</dbReference>
<name>A0A841SZ73_9BACL</name>
<evidence type="ECO:0000256" key="1">
    <source>
        <dbReference type="ARBA" id="ARBA00006817"/>
    </source>
</evidence>
<comment type="similarity">
    <text evidence="1">Belongs to the AHA1 family.</text>
</comment>
<dbReference type="EMBL" id="JACJVQ010000008">
    <property type="protein sequence ID" value="MBB6634927.1"/>
    <property type="molecule type" value="Genomic_DNA"/>
</dbReference>
<dbReference type="RefSeq" id="WP_185120152.1">
    <property type="nucleotide sequence ID" value="NZ_JACJVQ010000008.1"/>
</dbReference>
<sequence>MTTNQSANNAVTTRIEEKEFITERIFNAPPELVFDAYTQPEHLKRWWAPLPYTIPTCNVDLRPGGVWHYSMCSPEGEVHWARSVYREIVRPERLEYTSTFADEHGNATDDIPEQLNKVTFEPFEGRTKLTIRVQFDTQADLQATLKMGMVEGMTMIFNHLDELFVKGEIA</sequence>
<feature type="domain" description="Activator of Hsp90 ATPase homologue 1/2-like C-terminal" evidence="2">
    <location>
        <begin position="27"/>
        <end position="164"/>
    </location>
</feature>
<dbReference type="Gene3D" id="3.30.530.20">
    <property type="match status" value="1"/>
</dbReference>
<protein>
    <submittedName>
        <fullName evidence="3">SRPBCC domain-containing protein</fullName>
    </submittedName>
</protein>
<dbReference type="Pfam" id="PF08327">
    <property type="entry name" value="AHSA1"/>
    <property type="match status" value="1"/>
</dbReference>
<dbReference type="Proteomes" id="UP000535838">
    <property type="component" value="Unassembled WGS sequence"/>
</dbReference>
<evidence type="ECO:0000313" key="4">
    <source>
        <dbReference type="Proteomes" id="UP000535838"/>
    </source>
</evidence>
<dbReference type="SUPFAM" id="SSF55961">
    <property type="entry name" value="Bet v1-like"/>
    <property type="match status" value="1"/>
</dbReference>
<keyword evidence="4" id="KW-1185">Reference proteome</keyword>
<evidence type="ECO:0000259" key="2">
    <source>
        <dbReference type="Pfam" id="PF08327"/>
    </source>
</evidence>
<comment type="caution">
    <text evidence="3">The sequence shown here is derived from an EMBL/GenBank/DDBJ whole genome shotgun (WGS) entry which is preliminary data.</text>
</comment>
<organism evidence="3 4">
    <name type="scientific">Cohnella thailandensis</name>
    <dbReference type="NCBI Taxonomy" id="557557"/>
    <lineage>
        <taxon>Bacteria</taxon>
        <taxon>Bacillati</taxon>
        <taxon>Bacillota</taxon>
        <taxon>Bacilli</taxon>
        <taxon>Bacillales</taxon>
        <taxon>Paenibacillaceae</taxon>
        <taxon>Cohnella</taxon>
    </lineage>
</organism>
<dbReference type="InterPro" id="IPR013538">
    <property type="entry name" value="ASHA1/2-like_C"/>
</dbReference>
<reference evidence="3 4" key="1">
    <citation type="submission" date="2020-08" db="EMBL/GenBank/DDBJ databases">
        <title>Cohnella phylogeny.</title>
        <authorList>
            <person name="Dunlap C."/>
        </authorList>
    </citation>
    <scope>NUCLEOTIDE SEQUENCE [LARGE SCALE GENOMIC DNA]</scope>
    <source>
        <strain evidence="3 4">DSM 25241</strain>
    </source>
</reference>
<gene>
    <name evidence="3" type="ORF">H7B67_12470</name>
</gene>
<proteinExistence type="inferred from homology"/>
<evidence type="ECO:0000313" key="3">
    <source>
        <dbReference type="EMBL" id="MBB6634927.1"/>
    </source>
</evidence>